<dbReference type="InterPro" id="IPR013538">
    <property type="entry name" value="ASHA1/2-like_C"/>
</dbReference>
<proteinExistence type="inferred from homology"/>
<dbReference type="InterPro" id="IPR023393">
    <property type="entry name" value="START-like_dom_sf"/>
</dbReference>
<evidence type="ECO:0000313" key="3">
    <source>
        <dbReference type="EMBL" id="MBW8726881.1"/>
    </source>
</evidence>
<dbReference type="Gene3D" id="3.30.530.20">
    <property type="match status" value="1"/>
</dbReference>
<comment type="caution">
    <text evidence="3">The sequence shown here is derived from an EMBL/GenBank/DDBJ whole genome shotgun (WGS) entry which is preliminary data.</text>
</comment>
<sequence length="179" mass="19924">MSDYGTLIASDTVRFERLLPGPIERVWAYLTESDKRGTWLASGAVEPRIGGQVELHFLHSGLSPLPDQIPAKYKSMEKGASFTARVTRWEPPRLLSHSWPEPSGNESEVTFELTPQGAEILLAVTHRRLGTDQMASAAGGWHTHLDILVDRMHGRVPQPFFIIHTPLEAEYEARIASAT</sequence>
<feature type="domain" description="Activator of Hsp90 ATPase homologue 1/2-like C-terminal" evidence="2">
    <location>
        <begin position="22"/>
        <end position="150"/>
    </location>
</feature>
<dbReference type="EMBL" id="JAEKLZ010000240">
    <property type="protein sequence ID" value="MBW8726881.1"/>
    <property type="molecule type" value="Genomic_DNA"/>
</dbReference>
<reference evidence="3" key="1">
    <citation type="submission" date="2020-06" db="EMBL/GenBank/DDBJ databases">
        <title>Stable isotope informed genome-resolved metagenomics uncovers potential trophic interactions in rhizosphere soil.</title>
        <authorList>
            <person name="Starr E.P."/>
            <person name="Shi S."/>
            <person name="Blazewicz S.J."/>
            <person name="Koch B.J."/>
            <person name="Probst A.J."/>
            <person name="Hungate B.A."/>
            <person name="Pett-Ridge J."/>
            <person name="Firestone M.K."/>
            <person name="Banfield J.F."/>
        </authorList>
    </citation>
    <scope>NUCLEOTIDE SEQUENCE</scope>
    <source>
        <strain evidence="3">YM_69_17</strain>
    </source>
</reference>
<name>A0A952FM49_9PROT</name>
<organism evidence="3 4">
    <name type="scientific">Inquilinus limosus</name>
    <dbReference type="NCBI Taxonomy" id="171674"/>
    <lineage>
        <taxon>Bacteria</taxon>
        <taxon>Pseudomonadati</taxon>
        <taxon>Pseudomonadota</taxon>
        <taxon>Alphaproteobacteria</taxon>
        <taxon>Rhodospirillales</taxon>
        <taxon>Rhodospirillaceae</taxon>
        <taxon>Inquilinus</taxon>
    </lineage>
</organism>
<dbReference type="AlphaFoldDB" id="A0A952FM49"/>
<evidence type="ECO:0000256" key="1">
    <source>
        <dbReference type="ARBA" id="ARBA00006817"/>
    </source>
</evidence>
<dbReference type="SUPFAM" id="SSF55961">
    <property type="entry name" value="Bet v1-like"/>
    <property type="match status" value="1"/>
</dbReference>
<gene>
    <name evidence="3" type="ORF">JF625_17265</name>
</gene>
<dbReference type="Pfam" id="PF08327">
    <property type="entry name" value="AHSA1"/>
    <property type="match status" value="1"/>
</dbReference>
<dbReference type="Proteomes" id="UP000700706">
    <property type="component" value="Unassembled WGS sequence"/>
</dbReference>
<evidence type="ECO:0000313" key="4">
    <source>
        <dbReference type="Proteomes" id="UP000700706"/>
    </source>
</evidence>
<comment type="similarity">
    <text evidence="1">Belongs to the AHA1 family.</text>
</comment>
<dbReference type="CDD" id="cd08899">
    <property type="entry name" value="SRPBCC_CalC_Aha1-like_6"/>
    <property type="match status" value="1"/>
</dbReference>
<evidence type="ECO:0000259" key="2">
    <source>
        <dbReference type="Pfam" id="PF08327"/>
    </source>
</evidence>
<accession>A0A952FM49</accession>
<protein>
    <submittedName>
        <fullName evidence="3">SRPBCC family protein</fullName>
    </submittedName>
</protein>